<dbReference type="InterPro" id="IPR016130">
    <property type="entry name" value="Tyr_Pase_AS"/>
</dbReference>
<reference evidence="8" key="1">
    <citation type="journal article" date="2023" name="Mol. Phylogenet. Evol.">
        <title>Genome-scale phylogeny and comparative genomics of the fungal order Sordariales.</title>
        <authorList>
            <person name="Hensen N."/>
            <person name="Bonometti L."/>
            <person name="Westerberg I."/>
            <person name="Brannstrom I.O."/>
            <person name="Guillou S."/>
            <person name="Cros-Aarteil S."/>
            <person name="Calhoun S."/>
            <person name="Haridas S."/>
            <person name="Kuo A."/>
            <person name="Mondo S."/>
            <person name="Pangilinan J."/>
            <person name="Riley R."/>
            <person name="LaButti K."/>
            <person name="Andreopoulos B."/>
            <person name="Lipzen A."/>
            <person name="Chen C."/>
            <person name="Yan M."/>
            <person name="Daum C."/>
            <person name="Ng V."/>
            <person name="Clum A."/>
            <person name="Steindorff A."/>
            <person name="Ohm R.A."/>
            <person name="Martin F."/>
            <person name="Silar P."/>
            <person name="Natvig D.O."/>
            <person name="Lalanne C."/>
            <person name="Gautier V."/>
            <person name="Ament-Velasquez S.L."/>
            <person name="Kruys A."/>
            <person name="Hutchinson M.I."/>
            <person name="Powell A.J."/>
            <person name="Barry K."/>
            <person name="Miller A.N."/>
            <person name="Grigoriev I.V."/>
            <person name="Debuchy R."/>
            <person name="Gladieux P."/>
            <person name="Hiltunen Thoren M."/>
            <person name="Johannesson H."/>
        </authorList>
    </citation>
    <scope>NUCLEOTIDE SEQUENCE</scope>
    <source>
        <strain evidence="8">CBS 958.72</strain>
    </source>
</reference>
<dbReference type="AlphaFoldDB" id="A0AAE0K3I5"/>
<dbReference type="InterPro" id="IPR029021">
    <property type="entry name" value="Prot-tyrosine_phosphatase-like"/>
</dbReference>
<dbReference type="PANTHER" id="PTHR45848:SF4">
    <property type="entry name" value="DUAL SPECIFICITY PROTEIN PHOSPHATASE 12"/>
    <property type="match status" value="1"/>
</dbReference>
<dbReference type="PROSITE" id="PS00383">
    <property type="entry name" value="TYR_PHOSPHATASE_1"/>
    <property type="match status" value="1"/>
</dbReference>
<dbReference type="GO" id="GO:0004725">
    <property type="term" value="F:protein tyrosine phosphatase activity"/>
    <property type="evidence" value="ECO:0007669"/>
    <property type="project" value="UniProtKB-EC"/>
</dbReference>
<comment type="caution">
    <text evidence="8">The sequence shown here is derived from an EMBL/GenBank/DDBJ whole genome shotgun (WGS) entry which is preliminary data.</text>
</comment>
<dbReference type="PROSITE" id="PS50056">
    <property type="entry name" value="TYR_PHOSPHATASE_2"/>
    <property type="match status" value="1"/>
</dbReference>
<evidence type="ECO:0000256" key="4">
    <source>
        <dbReference type="ARBA" id="ARBA00022912"/>
    </source>
</evidence>
<evidence type="ECO:0000256" key="3">
    <source>
        <dbReference type="ARBA" id="ARBA00022801"/>
    </source>
</evidence>
<evidence type="ECO:0000256" key="1">
    <source>
        <dbReference type="ARBA" id="ARBA00008601"/>
    </source>
</evidence>
<dbReference type="PANTHER" id="PTHR45848">
    <property type="entry name" value="DUAL SPECIFICITY PROTEIN PHOSPHATASE 12 FAMILY MEMBER"/>
    <property type="match status" value="1"/>
</dbReference>
<dbReference type="Gene3D" id="3.90.190.10">
    <property type="entry name" value="Protein tyrosine phosphatase superfamily"/>
    <property type="match status" value="1"/>
</dbReference>
<evidence type="ECO:0000259" key="7">
    <source>
        <dbReference type="PROSITE" id="PS50056"/>
    </source>
</evidence>
<dbReference type="PROSITE" id="PS50054">
    <property type="entry name" value="TYR_PHOSPHATASE_DUAL"/>
    <property type="match status" value="1"/>
</dbReference>
<evidence type="ECO:0000259" key="6">
    <source>
        <dbReference type="PROSITE" id="PS50054"/>
    </source>
</evidence>
<dbReference type="SUPFAM" id="SSF52799">
    <property type="entry name" value="(Phosphotyrosine protein) phosphatases II"/>
    <property type="match status" value="1"/>
</dbReference>
<keyword evidence="4" id="KW-0904">Protein phosphatase</keyword>
<gene>
    <name evidence="8" type="ORF">B0T24DRAFT_580316</name>
</gene>
<feature type="region of interest" description="Disordered" evidence="5">
    <location>
        <begin position="1"/>
        <end position="23"/>
    </location>
</feature>
<feature type="domain" description="Tyrosine specific protein phosphatases" evidence="7">
    <location>
        <begin position="115"/>
        <end position="178"/>
    </location>
</feature>
<organism evidence="8 9">
    <name type="scientific">Lasiosphaeria ovina</name>
    <dbReference type="NCBI Taxonomy" id="92902"/>
    <lineage>
        <taxon>Eukaryota</taxon>
        <taxon>Fungi</taxon>
        <taxon>Dikarya</taxon>
        <taxon>Ascomycota</taxon>
        <taxon>Pezizomycotina</taxon>
        <taxon>Sordariomycetes</taxon>
        <taxon>Sordariomycetidae</taxon>
        <taxon>Sordariales</taxon>
        <taxon>Lasiosphaeriaceae</taxon>
        <taxon>Lasiosphaeria</taxon>
    </lineage>
</organism>
<sequence>MNAEPIPSEEVDEPTWWSARKPTPESAEYPYVDKYRFGIGIVTPAIITEIRPGMYIGDPATIMSTATLQKHGITSIVSLRDDEDDKHWFDQRAALRALVPAANHLYIVFEDSHFEDFLPILAGICDFIDAQLAVPGGRVVVHCTAGISRSPAFVAAYLMRCEKAVGYKQYAHEIMSKRDVAEFPMKNFAKQLAVWGATGYNVWEDEQRTVPQQQYREYLKWLKEKEEEREKKQ</sequence>
<reference evidence="8" key="2">
    <citation type="submission" date="2023-06" db="EMBL/GenBank/DDBJ databases">
        <authorList>
            <consortium name="Lawrence Berkeley National Laboratory"/>
            <person name="Haridas S."/>
            <person name="Hensen N."/>
            <person name="Bonometti L."/>
            <person name="Westerberg I."/>
            <person name="Brannstrom I.O."/>
            <person name="Guillou S."/>
            <person name="Cros-Aarteil S."/>
            <person name="Calhoun S."/>
            <person name="Kuo A."/>
            <person name="Mondo S."/>
            <person name="Pangilinan J."/>
            <person name="Riley R."/>
            <person name="Labutti K."/>
            <person name="Andreopoulos B."/>
            <person name="Lipzen A."/>
            <person name="Chen C."/>
            <person name="Yanf M."/>
            <person name="Daum C."/>
            <person name="Ng V."/>
            <person name="Clum A."/>
            <person name="Steindorff A."/>
            <person name="Ohm R."/>
            <person name="Martin F."/>
            <person name="Silar P."/>
            <person name="Natvig D."/>
            <person name="Lalanne C."/>
            <person name="Gautier V."/>
            <person name="Ament-Velasquez S.L."/>
            <person name="Kruys A."/>
            <person name="Hutchinson M.I."/>
            <person name="Powell A.J."/>
            <person name="Barry K."/>
            <person name="Miller A.N."/>
            <person name="Grigoriev I.V."/>
            <person name="Debuchy R."/>
            <person name="Gladieux P."/>
            <person name="Thoren M.H."/>
            <person name="Johannesson H."/>
        </authorList>
    </citation>
    <scope>NUCLEOTIDE SEQUENCE</scope>
    <source>
        <strain evidence="8">CBS 958.72</strain>
    </source>
</reference>
<evidence type="ECO:0000256" key="2">
    <source>
        <dbReference type="ARBA" id="ARBA00013064"/>
    </source>
</evidence>
<evidence type="ECO:0000313" key="9">
    <source>
        <dbReference type="Proteomes" id="UP001287356"/>
    </source>
</evidence>
<dbReference type="InterPro" id="IPR020422">
    <property type="entry name" value="TYR_PHOSPHATASE_DUAL_dom"/>
</dbReference>
<proteinExistence type="inferred from homology"/>
<accession>A0AAE0K3I5</accession>
<dbReference type="Pfam" id="PF00782">
    <property type="entry name" value="DSPc"/>
    <property type="match status" value="1"/>
</dbReference>
<dbReference type="CDD" id="cd14498">
    <property type="entry name" value="DSP"/>
    <property type="match status" value="1"/>
</dbReference>
<dbReference type="EMBL" id="JAULSN010000006">
    <property type="protein sequence ID" value="KAK3369353.1"/>
    <property type="molecule type" value="Genomic_DNA"/>
</dbReference>
<dbReference type="SMART" id="SM00195">
    <property type="entry name" value="DSPc"/>
    <property type="match status" value="1"/>
</dbReference>
<evidence type="ECO:0000313" key="8">
    <source>
        <dbReference type="EMBL" id="KAK3369353.1"/>
    </source>
</evidence>
<dbReference type="InterPro" id="IPR000340">
    <property type="entry name" value="Dual-sp_phosphatase_cat-dom"/>
</dbReference>
<keyword evidence="3" id="KW-0378">Hydrolase</keyword>
<dbReference type="EC" id="3.1.3.48" evidence="2"/>
<dbReference type="InterPro" id="IPR000387">
    <property type="entry name" value="Tyr_Pase_dom"/>
</dbReference>
<protein>
    <recommendedName>
        <fullName evidence="2">protein-tyrosine-phosphatase</fullName>
        <ecNumber evidence="2">3.1.3.48</ecNumber>
    </recommendedName>
</protein>
<feature type="domain" description="Tyrosine-protein phosphatase" evidence="6">
    <location>
        <begin position="46"/>
        <end position="201"/>
    </location>
</feature>
<dbReference type="GO" id="GO:0008138">
    <property type="term" value="F:protein tyrosine/serine/threonine phosphatase activity"/>
    <property type="evidence" value="ECO:0007669"/>
    <property type="project" value="TreeGrafter"/>
</dbReference>
<comment type="similarity">
    <text evidence="1">Belongs to the protein-tyrosine phosphatase family. Non-receptor class dual specificity subfamily.</text>
</comment>
<keyword evidence="9" id="KW-1185">Reference proteome</keyword>
<dbReference type="Proteomes" id="UP001287356">
    <property type="component" value="Unassembled WGS sequence"/>
</dbReference>
<name>A0AAE0K3I5_9PEZI</name>
<evidence type="ECO:0000256" key="5">
    <source>
        <dbReference type="SAM" id="MobiDB-lite"/>
    </source>
</evidence>